<dbReference type="GO" id="GO:0006352">
    <property type="term" value="P:DNA-templated transcription initiation"/>
    <property type="evidence" value="ECO:0007669"/>
    <property type="project" value="InterPro"/>
</dbReference>
<dbReference type="InterPro" id="IPR013324">
    <property type="entry name" value="RNA_pol_sigma_r3/r4-like"/>
</dbReference>
<keyword evidence="4" id="KW-0238">DNA-binding</keyword>
<dbReference type="RefSeq" id="WP_158040865.1">
    <property type="nucleotide sequence ID" value="NZ_JACCFV010000001.1"/>
</dbReference>
<sequence>MSTAWSPADELASEEAALLREVRETGDAEAFAELYRRHYDAATRLALSLTRGRRPAAEDLVEEGFTSTFAALKAGAGPHVAMRPYLYAAVRNAAAALSKRESSTIDVDSFEPFDVPSVDDYSVIEESLDQTTIGGAFLGLPSSWQNALWFVEVEQLDVADAAPLLELTPNAVSSLLGRAREGLKRRYLQQHVAEPVRLDCRRISSKLGAYVRDGLTIKESTRVEKHLETCESCDAAVVSLRDIGAALRAVIFPATVGTSAAAALGAGLASASGAGAAQASTASPGGTGGSPSSAPAVGGAAAVGAAIMSVIGGAPVWAVGAVAAILVAGTAAFWVVPAIAGGADASSEQAESAEGDDSSSGGSGGGSGSSAPPATAPATTPSSSPAVPEDSSDPTAPPADDPAAPPTSPGRPPSGNPVVPPGSNSPGLPGPSTSTPPGTSPGSPDPTDDPGSTDDPTPTDDPGSTDDPTPTDGPDPTPTGTPGHCDGGSWPWPWDECD</sequence>
<evidence type="ECO:0000256" key="7">
    <source>
        <dbReference type="SAM" id="Phobius"/>
    </source>
</evidence>
<dbReference type="OrthoDB" id="4990598at2"/>
<feature type="domain" description="RNA polymerase sigma-70 region 2" evidence="8">
    <location>
        <begin position="34"/>
        <end position="95"/>
    </location>
</feature>
<dbReference type="Proteomes" id="UP000467240">
    <property type="component" value="Unassembled WGS sequence"/>
</dbReference>
<keyword evidence="2" id="KW-0805">Transcription regulation</keyword>
<dbReference type="PANTHER" id="PTHR43133:SF8">
    <property type="entry name" value="RNA POLYMERASE SIGMA FACTOR HI_1459-RELATED"/>
    <property type="match status" value="1"/>
</dbReference>
<keyword evidence="3" id="KW-0731">Sigma factor</keyword>
<protein>
    <recommendedName>
        <fullName evidence="12">Sigma-70 family RNA polymerase sigma factor</fullName>
    </recommendedName>
</protein>
<feature type="domain" description="Putative zinc-finger" evidence="9">
    <location>
        <begin position="200"/>
        <end position="233"/>
    </location>
</feature>
<dbReference type="InterPro" id="IPR041916">
    <property type="entry name" value="Anti_sigma_zinc_sf"/>
</dbReference>
<comment type="caution">
    <text evidence="10">The sequence shown here is derived from an EMBL/GenBank/DDBJ whole genome shotgun (WGS) entry which is preliminary data.</text>
</comment>
<dbReference type="InterPro" id="IPR007627">
    <property type="entry name" value="RNA_pol_sigma70_r2"/>
</dbReference>
<evidence type="ECO:0000259" key="9">
    <source>
        <dbReference type="Pfam" id="PF13490"/>
    </source>
</evidence>
<dbReference type="Pfam" id="PF04542">
    <property type="entry name" value="Sigma70_r2"/>
    <property type="match status" value="1"/>
</dbReference>
<keyword evidence="7" id="KW-0812">Transmembrane</keyword>
<evidence type="ECO:0000256" key="2">
    <source>
        <dbReference type="ARBA" id="ARBA00023015"/>
    </source>
</evidence>
<feature type="transmembrane region" description="Helical" evidence="7">
    <location>
        <begin position="316"/>
        <end position="336"/>
    </location>
</feature>
<evidence type="ECO:0000256" key="6">
    <source>
        <dbReference type="SAM" id="MobiDB-lite"/>
    </source>
</evidence>
<feature type="region of interest" description="Disordered" evidence="6">
    <location>
        <begin position="346"/>
        <end position="498"/>
    </location>
</feature>
<dbReference type="EMBL" id="WBJZ01000012">
    <property type="protein sequence ID" value="KAB1656339.1"/>
    <property type="molecule type" value="Genomic_DNA"/>
</dbReference>
<feature type="compositionally biased region" description="Low complexity" evidence="6">
    <location>
        <begin position="453"/>
        <end position="470"/>
    </location>
</feature>
<evidence type="ECO:0000256" key="1">
    <source>
        <dbReference type="ARBA" id="ARBA00010641"/>
    </source>
</evidence>
<organism evidence="10 11">
    <name type="scientific">Pseudoclavibacter chungangensis</name>
    <dbReference type="NCBI Taxonomy" id="587635"/>
    <lineage>
        <taxon>Bacteria</taxon>
        <taxon>Bacillati</taxon>
        <taxon>Actinomycetota</taxon>
        <taxon>Actinomycetes</taxon>
        <taxon>Micrococcales</taxon>
        <taxon>Microbacteriaceae</taxon>
        <taxon>Pseudoclavibacter</taxon>
    </lineage>
</organism>
<evidence type="ECO:0008006" key="12">
    <source>
        <dbReference type="Google" id="ProtNLM"/>
    </source>
</evidence>
<evidence type="ECO:0000256" key="3">
    <source>
        <dbReference type="ARBA" id="ARBA00023082"/>
    </source>
</evidence>
<feature type="compositionally biased region" description="Pro residues" evidence="6">
    <location>
        <begin position="395"/>
        <end position="420"/>
    </location>
</feature>
<keyword evidence="11" id="KW-1185">Reference proteome</keyword>
<reference evidence="10 11" key="1">
    <citation type="submission" date="2019-09" db="EMBL/GenBank/DDBJ databases">
        <title>Phylogeny of genus Pseudoclavibacter and closely related genus.</title>
        <authorList>
            <person name="Li Y."/>
        </authorList>
    </citation>
    <scope>NUCLEOTIDE SEQUENCE [LARGE SCALE GENOMIC DNA]</scope>
    <source>
        <strain evidence="10 11">DSM 23821</strain>
    </source>
</reference>
<dbReference type="PANTHER" id="PTHR43133">
    <property type="entry name" value="RNA POLYMERASE ECF-TYPE SIGMA FACTO"/>
    <property type="match status" value="1"/>
</dbReference>
<dbReference type="GO" id="GO:0016987">
    <property type="term" value="F:sigma factor activity"/>
    <property type="evidence" value="ECO:0007669"/>
    <property type="project" value="UniProtKB-KW"/>
</dbReference>
<gene>
    <name evidence="10" type="ORF">F8O01_10760</name>
</gene>
<dbReference type="GO" id="GO:0003677">
    <property type="term" value="F:DNA binding"/>
    <property type="evidence" value="ECO:0007669"/>
    <property type="project" value="UniProtKB-KW"/>
</dbReference>
<dbReference type="Pfam" id="PF13490">
    <property type="entry name" value="zf-HC2"/>
    <property type="match status" value="1"/>
</dbReference>
<evidence type="ECO:0000313" key="11">
    <source>
        <dbReference type="Proteomes" id="UP000467240"/>
    </source>
</evidence>
<dbReference type="InterPro" id="IPR027383">
    <property type="entry name" value="Znf_put"/>
</dbReference>
<feature type="compositionally biased region" description="Low complexity" evidence="6">
    <location>
        <begin position="369"/>
        <end position="386"/>
    </location>
</feature>
<evidence type="ECO:0000259" key="8">
    <source>
        <dbReference type="Pfam" id="PF04542"/>
    </source>
</evidence>
<evidence type="ECO:0000256" key="4">
    <source>
        <dbReference type="ARBA" id="ARBA00023125"/>
    </source>
</evidence>
<keyword evidence="5" id="KW-0804">Transcription</keyword>
<dbReference type="SUPFAM" id="SSF88659">
    <property type="entry name" value="Sigma3 and sigma4 domains of RNA polymerase sigma factors"/>
    <property type="match status" value="1"/>
</dbReference>
<dbReference type="AlphaFoldDB" id="A0A7J5BQR2"/>
<evidence type="ECO:0000313" key="10">
    <source>
        <dbReference type="EMBL" id="KAB1656339.1"/>
    </source>
</evidence>
<accession>A0A7J5BQR2</accession>
<dbReference type="Gene3D" id="1.10.1740.10">
    <property type="match status" value="1"/>
</dbReference>
<dbReference type="InterPro" id="IPR013325">
    <property type="entry name" value="RNA_pol_sigma_r2"/>
</dbReference>
<dbReference type="InterPro" id="IPR036388">
    <property type="entry name" value="WH-like_DNA-bd_sf"/>
</dbReference>
<evidence type="ECO:0000256" key="5">
    <source>
        <dbReference type="ARBA" id="ARBA00023163"/>
    </source>
</evidence>
<dbReference type="Gene3D" id="1.10.10.1320">
    <property type="entry name" value="Anti-sigma factor, zinc-finger domain"/>
    <property type="match status" value="1"/>
</dbReference>
<keyword evidence="7" id="KW-0472">Membrane</keyword>
<proteinExistence type="inferred from homology"/>
<name>A0A7J5BQR2_9MICO</name>
<dbReference type="SUPFAM" id="SSF88946">
    <property type="entry name" value="Sigma2 domain of RNA polymerase sigma factors"/>
    <property type="match status" value="1"/>
</dbReference>
<dbReference type="InterPro" id="IPR039425">
    <property type="entry name" value="RNA_pol_sigma-70-like"/>
</dbReference>
<feature type="compositionally biased region" description="Low complexity" evidence="6">
    <location>
        <begin position="421"/>
        <end position="442"/>
    </location>
</feature>
<comment type="similarity">
    <text evidence="1">Belongs to the sigma-70 factor family. ECF subfamily.</text>
</comment>
<keyword evidence="7" id="KW-1133">Transmembrane helix</keyword>
<dbReference type="Gene3D" id="1.10.10.10">
    <property type="entry name" value="Winged helix-like DNA-binding domain superfamily/Winged helix DNA-binding domain"/>
    <property type="match status" value="1"/>
</dbReference>